<feature type="transmembrane region" description="Helical" evidence="5">
    <location>
        <begin position="94"/>
        <end position="111"/>
    </location>
</feature>
<dbReference type="HOGENOM" id="CLU_102602_4_4_1"/>
<dbReference type="EMBL" id="GG662540">
    <property type="protein sequence ID" value="EAS02371.1"/>
    <property type="molecule type" value="Genomic_DNA"/>
</dbReference>
<dbReference type="GO" id="GO:0016020">
    <property type="term" value="C:membrane"/>
    <property type="evidence" value="ECO:0007669"/>
    <property type="project" value="TreeGrafter"/>
</dbReference>
<feature type="domain" description="Cytochrome b5 heme-binding" evidence="6">
    <location>
        <begin position="4"/>
        <end position="81"/>
    </location>
</feature>
<dbReference type="InterPro" id="IPR036400">
    <property type="entry name" value="Cyt_B5-like_heme/steroid_sf"/>
</dbReference>
<protein>
    <submittedName>
        <fullName evidence="7">Cytochrome b5-like heme/steroid-binding domain protein</fullName>
    </submittedName>
</protein>
<dbReference type="PROSITE" id="PS50255">
    <property type="entry name" value="CYTOCHROME_B5_2"/>
    <property type="match status" value="1"/>
</dbReference>
<evidence type="ECO:0000256" key="2">
    <source>
        <dbReference type="ARBA" id="ARBA00022723"/>
    </source>
</evidence>
<evidence type="ECO:0000313" key="7">
    <source>
        <dbReference type="EMBL" id="EAS02371.1"/>
    </source>
</evidence>
<keyword evidence="2" id="KW-0479">Metal-binding</keyword>
<dbReference type="GO" id="GO:0046872">
    <property type="term" value="F:metal ion binding"/>
    <property type="evidence" value="ECO:0007669"/>
    <property type="project" value="UniProtKB-KW"/>
</dbReference>
<dbReference type="PANTHER" id="PTHR19359">
    <property type="entry name" value="CYTOCHROME B5"/>
    <property type="match status" value="1"/>
</dbReference>
<accession>Q240P3</accession>
<evidence type="ECO:0000313" key="8">
    <source>
        <dbReference type="Proteomes" id="UP000009168"/>
    </source>
</evidence>
<dbReference type="STRING" id="312017.Q240P3"/>
<dbReference type="KEGG" id="tet:TTHERM_00624890"/>
<keyword evidence="1" id="KW-0349">Heme</keyword>
<dbReference type="SMART" id="SM01117">
    <property type="entry name" value="Cyt-b5"/>
    <property type="match status" value="1"/>
</dbReference>
<dbReference type="SUPFAM" id="SSF55856">
    <property type="entry name" value="Cytochrome b5-like heme/steroid binding domain"/>
    <property type="match status" value="1"/>
</dbReference>
<keyword evidence="8" id="KW-1185">Reference proteome</keyword>
<evidence type="ECO:0000259" key="6">
    <source>
        <dbReference type="PROSITE" id="PS50255"/>
    </source>
</evidence>
<name>Q240P3_TETTS</name>
<dbReference type="GO" id="GO:0020037">
    <property type="term" value="F:heme binding"/>
    <property type="evidence" value="ECO:0007669"/>
    <property type="project" value="TreeGrafter"/>
</dbReference>
<dbReference type="Proteomes" id="UP000009168">
    <property type="component" value="Unassembled WGS sequence"/>
</dbReference>
<evidence type="ECO:0000256" key="3">
    <source>
        <dbReference type="ARBA" id="ARBA00023004"/>
    </source>
</evidence>
<dbReference type="InterPro" id="IPR050668">
    <property type="entry name" value="Cytochrome_b5"/>
</dbReference>
<dbReference type="InParanoid" id="Q240P3"/>
<dbReference type="InterPro" id="IPR001199">
    <property type="entry name" value="Cyt_B5-like_heme/steroid-bd"/>
</dbReference>
<evidence type="ECO:0000256" key="1">
    <source>
        <dbReference type="ARBA" id="ARBA00022617"/>
    </source>
</evidence>
<dbReference type="RefSeq" id="XP_001022616.1">
    <property type="nucleotide sequence ID" value="XM_001022616.3"/>
</dbReference>
<dbReference type="Pfam" id="PF00173">
    <property type="entry name" value="Cyt-b5"/>
    <property type="match status" value="1"/>
</dbReference>
<dbReference type="eggNOG" id="KOG0537">
    <property type="taxonomic scope" value="Eukaryota"/>
</dbReference>
<keyword evidence="5" id="KW-0812">Transmembrane</keyword>
<dbReference type="OrthoDB" id="311396at2759"/>
<keyword evidence="5" id="KW-0472">Membrane</keyword>
<dbReference type="GeneID" id="7831682"/>
<keyword evidence="5" id="KW-1133">Transmembrane helix</keyword>
<dbReference type="AlphaFoldDB" id="Q240P3"/>
<proteinExistence type="inferred from homology"/>
<evidence type="ECO:0000256" key="5">
    <source>
        <dbReference type="SAM" id="Phobius"/>
    </source>
</evidence>
<gene>
    <name evidence="7" type="ORF">TTHERM_00624890</name>
</gene>
<organism evidence="7 8">
    <name type="scientific">Tetrahymena thermophila (strain SB210)</name>
    <dbReference type="NCBI Taxonomy" id="312017"/>
    <lineage>
        <taxon>Eukaryota</taxon>
        <taxon>Sar</taxon>
        <taxon>Alveolata</taxon>
        <taxon>Ciliophora</taxon>
        <taxon>Intramacronucleata</taxon>
        <taxon>Oligohymenophorea</taxon>
        <taxon>Hymenostomatida</taxon>
        <taxon>Tetrahymenina</taxon>
        <taxon>Tetrahymenidae</taxon>
        <taxon>Tetrahymena</taxon>
    </lineage>
</organism>
<evidence type="ECO:0000256" key="4">
    <source>
        <dbReference type="ARBA" id="ARBA00038168"/>
    </source>
</evidence>
<keyword evidence="3" id="KW-0408">Iron</keyword>
<sequence>MADKKEITYQEVAKHNKADDCWVIIDNGVYNLTEQMKSHPPGPFMIKLFAGKEATWLFKRVLLHSEKVFKNKEKYRVGTLKRVEGEKIPNNAELFITFAVIMLALLVFFLLK</sequence>
<dbReference type="PANTHER" id="PTHR19359:SF95">
    <property type="entry name" value="CYTOCHROME B5 TYPE B"/>
    <property type="match status" value="1"/>
</dbReference>
<dbReference type="FunCoup" id="Q240P3">
    <property type="interactions" value="217"/>
</dbReference>
<reference evidence="8" key="1">
    <citation type="journal article" date="2006" name="PLoS Biol.">
        <title>Macronuclear genome sequence of the ciliate Tetrahymena thermophila, a model eukaryote.</title>
        <authorList>
            <person name="Eisen J.A."/>
            <person name="Coyne R.S."/>
            <person name="Wu M."/>
            <person name="Wu D."/>
            <person name="Thiagarajan M."/>
            <person name="Wortman J.R."/>
            <person name="Badger J.H."/>
            <person name="Ren Q."/>
            <person name="Amedeo P."/>
            <person name="Jones K.M."/>
            <person name="Tallon L.J."/>
            <person name="Delcher A.L."/>
            <person name="Salzberg S.L."/>
            <person name="Silva J.C."/>
            <person name="Haas B.J."/>
            <person name="Majoros W.H."/>
            <person name="Farzad M."/>
            <person name="Carlton J.M."/>
            <person name="Smith R.K. Jr."/>
            <person name="Garg J."/>
            <person name="Pearlman R.E."/>
            <person name="Karrer K.M."/>
            <person name="Sun L."/>
            <person name="Manning G."/>
            <person name="Elde N.C."/>
            <person name="Turkewitz A.P."/>
            <person name="Asai D.J."/>
            <person name="Wilkes D.E."/>
            <person name="Wang Y."/>
            <person name="Cai H."/>
            <person name="Collins K."/>
            <person name="Stewart B.A."/>
            <person name="Lee S.R."/>
            <person name="Wilamowska K."/>
            <person name="Weinberg Z."/>
            <person name="Ruzzo W.L."/>
            <person name="Wloga D."/>
            <person name="Gaertig J."/>
            <person name="Frankel J."/>
            <person name="Tsao C.-C."/>
            <person name="Gorovsky M.A."/>
            <person name="Keeling P.J."/>
            <person name="Waller R.F."/>
            <person name="Patron N.J."/>
            <person name="Cherry J.M."/>
            <person name="Stover N.A."/>
            <person name="Krieger C.J."/>
            <person name="del Toro C."/>
            <person name="Ryder H.F."/>
            <person name="Williamson S.C."/>
            <person name="Barbeau R.A."/>
            <person name="Hamilton E.P."/>
            <person name="Orias E."/>
        </authorList>
    </citation>
    <scope>NUCLEOTIDE SEQUENCE [LARGE SCALE GENOMIC DNA]</scope>
    <source>
        <strain evidence="8">SB210</strain>
    </source>
</reference>
<dbReference type="Gene3D" id="3.10.120.10">
    <property type="entry name" value="Cytochrome b5-like heme/steroid binding domain"/>
    <property type="match status" value="1"/>
</dbReference>
<comment type="similarity">
    <text evidence="4">Belongs to the cytochrome b5 family.</text>
</comment>